<dbReference type="GO" id="GO:0005737">
    <property type="term" value="C:cytoplasm"/>
    <property type="evidence" value="ECO:0007669"/>
    <property type="project" value="TreeGrafter"/>
</dbReference>
<dbReference type="PROSITE" id="PS50010">
    <property type="entry name" value="DH_2"/>
    <property type="match status" value="1"/>
</dbReference>
<evidence type="ECO:0000256" key="1">
    <source>
        <dbReference type="SAM" id="MobiDB-lite"/>
    </source>
</evidence>
<name>D3B2I2_HETP5</name>
<organism evidence="4 5">
    <name type="scientific">Heterostelium pallidum (strain ATCC 26659 / Pp 5 / PN500)</name>
    <name type="common">Cellular slime mold</name>
    <name type="synonym">Polysphondylium pallidum</name>
    <dbReference type="NCBI Taxonomy" id="670386"/>
    <lineage>
        <taxon>Eukaryota</taxon>
        <taxon>Amoebozoa</taxon>
        <taxon>Evosea</taxon>
        <taxon>Eumycetozoa</taxon>
        <taxon>Dictyostelia</taxon>
        <taxon>Acytosteliales</taxon>
        <taxon>Acytosteliaceae</taxon>
        <taxon>Heterostelium</taxon>
    </lineage>
</organism>
<evidence type="ECO:0000256" key="2">
    <source>
        <dbReference type="SAM" id="Phobius"/>
    </source>
</evidence>
<dbReference type="InterPro" id="IPR001331">
    <property type="entry name" value="GDS_CDC24_CS"/>
</dbReference>
<keyword evidence="2" id="KW-0812">Transmembrane</keyword>
<evidence type="ECO:0000313" key="5">
    <source>
        <dbReference type="Proteomes" id="UP000001396"/>
    </source>
</evidence>
<dbReference type="Proteomes" id="UP000001396">
    <property type="component" value="Unassembled WGS sequence"/>
</dbReference>
<dbReference type="Gene3D" id="2.30.29.30">
    <property type="entry name" value="Pleckstrin-homology domain (PH domain)/Phosphotyrosine-binding domain (PTB)"/>
    <property type="match status" value="1"/>
</dbReference>
<evidence type="ECO:0000313" key="4">
    <source>
        <dbReference type="EMBL" id="EFA83530.1"/>
    </source>
</evidence>
<dbReference type="InterPro" id="IPR035899">
    <property type="entry name" value="DBL_dom_sf"/>
</dbReference>
<dbReference type="InParanoid" id="D3B2I2"/>
<feature type="region of interest" description="Disordered" evidence="1">
    <location>
        <begin position="103"/>
        <end position="277"/>
    </location>
</feature>
<dbReference type="SUPFAM" id="SSF48065">
    <property type="entry name" value="DBL homology domain (DH-domain)"/>
    <property type="match status" value="1"/>
</dbReference>
<dbReference type="SUPFAM" id="SSF50729">
    <property type="entry name" value="PH domain-like"/>
    <property type="match status" value="1"/>
</dbReference>
<feature type="compositionally biased region" description="Pro residues" evidence="1">
    <location>
        <begin position="191"/>
        <end position="209"/>
    </location>
</feature>
<dbReference type="OMA" id="TENPHPP"/>
<keyword evidence="5" id="KW-1185">Reference proteome</keyword>
<dbReference type="GO" id="GO:0035556">
    <property type="term" value="P:intracellular signal transduction"/>
    <property type="evidence" value="ECO:0007669"/>
    <property type="project" value="InterPro"/>
</dbReference>
<feature type="compositionally biased region" description="Low complexity" evidence="1">
    <location>
        <begin position="133"/>
        <end position="147"/>
    </location>
</feature>
<dbReference type="InterPro" id="IPR011993">
    <property type="entry name" value="PH-like_dom_sf"/>
</dbReference>
<feature type="compositionally biased region" description="Low complexity" evidence="1">
    <location>
        <begin position="210"/>
        <end position="275"/>
    </location>
</feature>
<accession>D3B2I2</accession>
<dbReference type="SMART" id="SM00325">
    <property type="entry name" value="RhoGEF"/>
    <property type="match status" value="1"/>
</dbReference>
<feature type="domain" description="DH" evidence="3">
    <location>
        <begin position="309"/>
        <end position="499"/>
    </location>
</feature>
<feature type="region of interest" description="Disordered" evidence="1">
    <location>
        <begin position="57"/>
        <end position="80"/>
    </location>
</feature>
<dbReference type="InterPro" id="IPR000219">
    <property type="entry name" value="DH_dom"/>
</dbReference>
<dbReference type="Pfam" id="PF00621">
    <property type="entry name" value="RhoGEF"/>
    <property type="match status" value="1"/>
</dbReference>
<dbReference type="RefSeq" id="XP_020435647.1">
    <property type="nucleotide sequence ID" value="XM_020573575.1"/>
</dbReference>
<dbReference type="CDD" id="cd00160">
    <property type="entry name" value="RhoGEF"/>
    <property type="match status" value="1"/>
</dbReference>
<sequence>MIDKANTQQQLSDNIATIGVIGLGVFITVFTGSMIYGLLLFGTVLFYTSYSKRLESTTTTSSSSSSSSAAPSKSSGTPTTLISNVEEKLKQMVSSANAAIANANASSTSKQTTSSSPMKVTAQLNKSLPQTPPTTSTSTTTSPSTTPNKPLRQVPNPPVPPRPSTTTVSAELAPPLPPRKQPIATEEEETAPPPPPRRSSVPLPNPSPVSSPVKVVPKPASTPATPSTPSTPSTPNVAVTDSPTKSSPFKPTTTTTSSSSTPSSSSPTSEGKSSKAAGMSTLRGLIGGVVKNITGPQISSEEREKNNLKRKNIADEILQTEKVYVGKLKVIVEVFYIPLKTAATENPHPPLTIEQVHSIFSEIVTIYNYNSHFLNSLQDRISKSTSSSTTVLGDIFISITDFLKTYTVYINNYSKSMETLERAKKNQSLVNLLDIFSQNPACDCLGLESMLIMPVQRIPRYILLLTELSKVTDKNSSDFAPLQKALEKMKVLASDMNENRREAELLNRMYEIQNTLDGYHDGDFISPARKLIAEANFQERSVKNGSPKPRDSVSKSSNVHYILCNDILLRTKQKGKKLQLKEVISVNNISFKDIPDEPLAIVSSDGDILLLKSEEDPIEEKWKDLIRNQQKINKDNEISLLQ</sequence>
<protein>
    <submittedName>
        <fullName evidence="4">Pleckstrin domain-containing protein</fullName>
    </submittedName>
</protein>
<dbReference type="GO" id="GO:0005085">
    <property type="term" value="F:guanyl-nucleotide exchange factor activity"/>
    <property type="evidence" value="ECO:0007669"/>
    <property type="project" value="InterPro"/>
</dbReference>
<dbReference type="InterPro" id="IPR051092">
    <property type="entry name" value="FYVE_RhoGEF_PH"/>
</dbReference>
<dbReference type="PROSITE" id="PS00741">
    <property type="entry name" value="DH_1"/>
    <property type="match status" value="1"/>
</dbReference>
<gene>
    <name evidence="4" type="primary">gxcG</name>
    <name evidence="4" type="ORF">PPL_02595</name>
</gene>
<dbReference type="Gene3D" id="1.20.900.10">
    <property type="entry name" value="Dbl homology (DH) domain"/>
    <property type="match status" value="1"/>
</dbReference>
<keyword evidence="2" id="KW-1133">Transmembrane helix</keyword>
<dbReference type="EMBL" id="ADBJ01000010">
    <property type="protein sequence ID" value="EFA83530.1"/>
    <property type="molecule type" value="Genomic_DNA"/>
</dbReference>
<comment type="caution">
    <text evidence="4">The sequence shown here is derived from an EMBL/GenBank/DDBJ whole genome shotgun (WGS) entry which is preliminary data.</text>
</comment>
<proteinExistence type="predicted"/>
<dbReference type="PANTHER" id="PTHR12673">
    <property type="entry name" value="FACIOGENITAL DYSPLASIA PROTEIN"/>
    <property type="match status" value="1"/>
</dbReference>
<dbReference type="GeneID" id="31358118"/>
<reference evidence="4 5" key="1">
    <citation type="journal article" date="2011" name="Genome Res.">
        <title>Phylogeny-wide analysis of social amoeba genomes highlights ancient origins for complex intercellular communication.</title>
        <authorList>
            <person name="Heidel A.J."/>
            <person name="Lawal H.M."/>
            <person name="Felder M."/>
            <person name="Schilde C."/>
            <person name="Helps N.R."/>
            <person name="Tunggal B."/>
            <person name="Rivero F."/>
            <person name="John U."/>
            <person name="Schleicher M."/>
            <person name="Eichinger L."/>
            <person name="Platzer M."/>
            <person name="Noegel A.A."/>
            <person name="Schaap P."/>
            <person name="Gloeckner G."/>
        </authorList>
    </citation>
    <scope>NUCLEOTIDE SEQUENCE [LARGE SCALE GENOMIC DNA]</scope>
    <source>
        <strain evidence="5">ATCC 26659 / Pp 5 / PN500</strain>
    </source>
</reference>
<dbReference type="AlphaFoldDB" id="D3B2I2"/>
<feature type="transmembrane region" description="Helical" evidence="2">
    <location>
        <begin position="20"/>
        <end position="47"/>
    </location>
</feature>
<evidence type="ECO:0000259" key="3">
    <source>
        <dbReference type="PROSITE" id="PS50010"/>
    </source>
</evidence>
<keyword evidence="2" id="KW-0472">Membrane</keyword>
<feature type="compositionally biased region" description="Low complexity" evidence="1">
    <location>
        <begin position="103"/>
        <end position="116"/>
    </location>
</feature>
<dbReference type="PANTHER" id="PTHR12673:SF245">
    <property type="entry name" value="DH DOMAIN-CONTAINING PROTEIN-RELATED"/>
    <property type="match status" value="1"/>
</dbReference>